<dbReference type="Proteomes" id="UP001612741">
    <property type="component" value="Unassembled WGS sequence"/>
</dbReference>
<dbReference type="EMBL" id="JBITGY010000009">
    <property type="protein sequence ID" value="MFI6502107.1"/>
    <property type="molecule type" value="Genomic_DNA"/>
</dbReference>
<dbReference type="Gene3D" id="3.30.43.10">
    <property type="entry name" value="Uridine Diphospho-n-acetylenolpyruvylglucosamine Reductase, domain 2"/>
    <property type="match status" value="1"/>
</dbReference>
<keyword evidence="5" id="KW-0560">Oxidoreductase</keyword>
<comment type="caution">
    <text evidence="7">The sequence shown here is derived from an EMBL/GenBank/DDBJ whole genome shotgun (WGS) entry which is preliminary data.</text>
</comment>
<keyword evidence="8" id="KW-1185">Reference proteome</keyword>
<keyword evidence="4" id="KW-0274">FAD</keyword>
<evidence type="ECO:0000256" key="2">
    <source>
        <dbReference type="ARBA" id="ARBA00005466"/>
    </source>
</evidence>
<accession>A0ABW7Z1P5</accession>
<evidence type="ECO:0000256" key="5">
    <source>
        <dbReference type="ARBA" id="ARBA00023002"/>
    </source>
</evidence>
<evidence type="ECO:0000256" key="3">
    <source>
        <dbReference type="ARBA" id="ARBA00022630"/>
    </source>
</evidence>
<dbReference type="PANTHER" id="PTHR42973">
    <property type="entry name" value="BINDING OXIDOREDUCTASE, PUTATIVE (AFU_ORTHOLOGUE AFUA_1G17690)-RELATED"/>
    <property type="match status" value="1"/>
</dbReference>
<organism evidence="7 8">
    <name type="scientific">Nonomuraea typhae</name>
    <dbReference type="NCBI Taxonomy" id="2603600"/>
    <lineage>
        <taxon>Bacteria</taxon>
        <taxon>Bacillati</taxon>
        <taxon>Actinomycetota</taxon>
        <taxon>Actinomycetes</taxon>
        <taxon>Streptosporangiales</taxon>
        <taxon>Streptosporangiaceae</taxon>
        <taxon>Nonomuraea</taxon>
    </lineage>
</organism>
<dbReference type="Gene3D" id="3.40.462.20">
    <property type="match status" value="1"/>
</dbReference>
<evidence type="ECO:0000256" key="1">
    <source>
        <dbReference type="ARBA" id="ARBA00001974"/>
    </source>
</evidence>
<name>A0ABW7Z1P5_9ACTN</name>
<feature type="domain" description="FAD-binding PCMH-type" evidence="6">
    <location>
        <begin position="23"/>
        <end position="189"/>
    </location>
</feature>
<dbReference type="InterPro" id="IPR036318">
    <property type="entry name" value="FAD-bd_PCMH-like_sf"/>
</dbReference>
<sequence>MARTITPESAAYDTERLGYQRSSSHKPDLIFPAETAADVRAAVAHAAAHDLPVAVQATGHGLALAGEGGVLVTTGRLNAVHVNPQTRTARIEAGAPWSKVIEAAAAHGLAPLSGSAPAVGAVSYTLGGGVGLMARAYGYAADHVRAIDVVTADGESHAAAPGHDLYWAMLGGRGAIGIATSLEIDLFPVTTLYGGALLFDTFDAVHAWREWLADVPEEMTSSVAVIPFPDGRRRTQIRIAYLGEDGDTLIAPLRRHKPLTDTVKDIPYTESATIHNDPAEPAAYQSSHTLLRELPAQAVEAARNLTTTVVEIRHLGGALSRPAPQNAIGNRDAAFSYALVTRGPEVPPVHAETAEALGRWSTGGHMLNFLYAAHATPEAVRTAFDPETYERLRALKAAYDPADRFRHTHVIEGP</sequence>
<proteinExistence type="inferred from homology"/>
<dbReference type="PROSITE" id="PS00862">
    <property type="entry name" value="OX2_COVAL_FAD"/>
    <property type="match status" value="1"/>
</dbReference>
<evidence type="ECO:0000256" key="4">
    <source>
        <dbReference type="ARBA" id="ARBA00022827"/>
    </source>
</evidence>
<dbReference type="InterPro" id="IPR006094">
    <property type="entry name" value="Oxid_FAD_bind_N"/>
</dbReference>
<reference evidence="7 8" key="1">
    <citation type="submission" date="2024-10" db="EMBL/GenBank/DDBJ databases">
        <title>The Natural Products Discovery Center: Release of the First 8490 Sequenced Strains for Exploring Actinobacteria Biosynthetic Diversity.</title>
        <authorList>
            <person name="Kalkreuter E."/>
            <person name="Kautsar S.A."/>
            <person name="Yang D."/>
            <person name="Bader C.D."/>
            <person name="Teijaro C.N."/>
            <person name="Fluegel L."/>
            <person name="Davis C.M."/>
            <person name="Simpson J.R."/>
            <person name="Lauterbach L."/>
            <person name="Steele A.D."/>
            <person name="Gui C."/>
            <person name="Meng S."/>
            <person name="Li G."/>
            <person name="Viehrig K."/>
            <person name="Ye F."/>
            <person name="Su P."/>
            <person name="Kiefer A.F."/>
            <person name="Nichols A."/>
            <person name="Cepeda A.J."/>
            <person name="Yan W."/>
            <person name="Fan B."/>
            <person name="Jiang Y."/>
            <person name="Adhikari A."/>
            <person name="Zheng C.-J."/>
            <person name="Schuster L."/>
            <person name="Cowan T.M."/>
            <person name="Smanski M.J."/>
            <person name="Chevrette M.G."/>
            <person name="De Carvalho L.P.S."/>
            <person name="Shen B."/>
        </authorList>
    </citation>
    <scope>NUCLEOTIDE SEQUENCE [LARGE SCALE GENOMIC DNA]</scope>
    <source>
        <strain evidence="7 8">NPDC050545</strain>
    </source>
</reference>
<comment type="similarity">
    <text evidence="2">Belongs to the oxygen-dependent FAD-linked oxidoreductase family.</text>
</comment>
<dbReference type="Gene3D" id="3.30.465.10">
    <property type="match status" value="1"/>
</dbReference>
<dbReference type="SUPFAM" id="SSF56176">
    <property type="entry name" value="FAD-binding/transporter-associated domain-like"/>
    <property type="match status" value="1"/>
</dbReference>
<protein>
    <submittedName>
        <fullName evidence="7">FAD-binding oxidoreductase</fullName>
    </submittedName>
</protein>
<keyword evidence="3" id="KW-0285">Flavoprotein</keyword>
<dbReference type="InterPro" id="IPR016167">
    <property type="entry name" value="FAD-bd_PCMH_sub1"/>
</dbReference>
<dbReference type="PROSITE" id="PS51387">
    <property type="entry name" value="FAD_PCMH"/>
    <property type="match status" value="1"/>
</dbReference>
<dbReference type="Pfam" id="PF01565">
    <property type="entry name" value="FAD_binding_4"/>
    <property type="match status" value="1"/>
</dbReference>
<dbReference type="InterPro" id="IPR006093">
    <property type="entry name" value="Oxy_OxRdtase_FAD_BS"/>
</dbReference>
<dbReference type="RefSeq" id="WP_397087140.1">
    <property type="nucleotide sequence ID" value="NZ_JBITGY010000009.1"/>
</dbReference>
<evidence type="ECO:0000313" key="8">
    <source>
        <dbReference type="Proteomes" id="UP001612741"/>
    </source>
</evidence>
<dbReference type="InterPro" id="IPR016169">
    <property type="entry name" value="FAD-bd_PCMH_sub2"/>
</dbReference>
<comment type="cofactor">
    <cofactor evidence="1">
        <name>FAD</name>
        <dbReference type="ChEBI" id="CHEBI:57692"/>
    </cofactor>
</comment>
<evidence type="ECO:0000259" key="6">
    <source>
        <dbReference type="PROSITE" id="PS51387"/>
    </source>
</evidence>
<gene>
    <name evidence="7" type="ORF">ACIBG2_32330</name>
</gene>
<dbReference type="InterPro" id="IPR050416">
    <property type="entry name" value="FAD-linked_Oxidoreductase"/>
</dbReference>
<dbReference type="PANTHER" id="PTHR42973:SF39">
    <property type="entry name" value="FAD-BINDING PCMH-TYPE DOMAIN-CONTAINING PROTEIN"/>
    <property type="match status" value="1"/>
</dbReference>
<dbReference type="InterPro" id="IPR012951">
    <property type="entry name" value="BBE"/>
</dbReference>
<dbReference type="InterPro" id="IPR016166">
    <property type="entry name" value="FAD-bd_PCMH"/>
</dbReference>
<evidence type="ECO:0000313" key="7">
    <source>
        <dbReference type="EMBL" id="MFI6502107.1"/>
    </source>
</evidence>
<dbReference type="Pfam" id="PF08031">
    <property type="entry name" value="BBE"/>
    <property type="match status" value="1"/>
</dbReference>